<dbReference type="GO" id="GO:0008270">
    <property type="term" value="F:zinc ion binding"/>
    <property type="evidence" value="ECO:0007669"/>
    <property type="project" value="UniProtKB-KW"/>
</dbReference>
<proteinExistence type="predicted"/>
<organism evidence="7 8">
    <name type="scientific">Eruca vesicaria subsp. sativa</name>
    <name type="common">Garden rocket</name>
    <name type="synonym">Eruca sativa</name>
    <dbReference type="NCBI Taxonomy" id="29727"/>
    <lineage>
        <taxon>Eukaryota</taxon>
        <taxon>Viridiplantae</taxon>
        <taxon>Streptophyta</taxon>
        <taxon>Embryophyta</taxon>
        <taxon>Tracheophyta</taxon>
        <taxon>Spermatophyta</taxon>
        <taxon>Magnoliopsida</taxon>
        <taxon>eudicotyledons</taxon>
        <taxon>Gunneridae</taxon>
        <taxon>Pentapetalae</taxon>
        <taxon>rosids</taxon>
        <taxon>malvids</taxon>
        <taxon>Brassicales</taxon>
        <taxon>Brassicaceae</taxon>
        <taxon>Brassiceae</taxon>
        <taxon>Eruca</taxon>
    </lineage>
</organism>
<keyword evidence="3" id="KW-0862">Zinc</keyword>
<name>A0ABC8LXX5_ERUVS</name>
<evidence type="ECO:0000256" key="3">
    <source>
        <dbReference type="ARBA" id="ARBA00022833"/>
    </source>
</evidence>
<keyword evidence="8" id="KW-1185">Reference proteome</keyword>
<feature type="region of interest" description="Disordered" evidence="5">
    <location>
        <begin position="1"/>
        <end position="37"/>
    </location>
</feature>
<keyword evidence="2" id="KW-0863">Zinc-finger</keyword>
<reference evidence="7 8" key="1">
    <citation type="submission" date="2022-03" db="EMBL/GenBank/DDBJ databases">
        <authorList>
            <person name="Macdonald S."/>
            <person name="Ahmed S."/>
            <person name="Newling K."/>
        </authorList>
    </citation>
    <scope>NUCLEOTIDE SEQUENCE [LARGE SCALE GENOMIC DNA]</scope>
</reference>
<evidence type="ECO:0000256" key="4">
    <source>
        <dbReference type="ARBA" id="ARBA00023125"/>
    </source>
</evidence>
<dbReference type="PANTHER" id="PTHR12506">
    <property type="entry name" value="PROTEIN PHOSPHATASE RELATED"/>
    <property type="match status" value="1"/>
</dbReference>
<dbReference type="AlphaFoldDB" id="A0ABC8LXX5"/>
<evidence type="ECO:0000313" key="7">
    <source>
        <dbReference type="EMBL" id="CAH8388276.1"/>
    </source>
</evidence>
<feature type="compositionally biased region" description="Polar residues" evidence="5">
    <location>
        <begin position="24"/>
        <end position="33"/>
    </location>
</feature>
<evidence type="ECO:0000256" key="1">
    <source>
        <dbReference type="ARBA" id="ARBA00022723"/>
    </source>
</evidence>
<evidence type="ECO:0000259" key="6">
    <source>
        <dbReference type="Pfam" id="PF00642"/>
    </source>
</evidence>
<dbReference type="EMBL" id="CAKOAT010790709">
    <property type="protein sequence ID" value="CAH8388276.1"/>
    <property type="molecule type" value="Genomic_DNA"/>
</dbReference>
<dbReference type="PANTHER" id="PTHR12506:SF78">
    <property type="entry name" value="C3H1-TYPE DOMAIN-CONTAINING PROTEIN"/>
    <property type="match status" value="1"/>
</dbReference>
<protein>
    <recommendedName>
        <fullName evidence="6">C3H1-type domain-containing protein</fullName>
    </recommendedName>
</protein>
<dbReference type="Proteomes" id="UP001642260">
    <property type="component" value="Unassembled WGS sequence"/>
</dbReference>
<dbReference type="InterPro" id="IPR050974">
    <property type="entry name" value="Plant_ZF_CCCH"/>
</dbReference>
<comment type="caution">
    <text evidence="7">The sequence shown here is derived from an EMBL/GenBank/DDBJ whole genome shotgun (WGS) entry which is preliminary data.</text>
</comment>
<evidence type="ECO:0000256" key="2">
    <source>
        <dbReference type="ARBA" id="ARBA00022771"/>
    </source>
</evidence>
<sequence>MPQGVVPLQGWNPYNRTGNDHNNYRNLQQNESGSSGGIYTLPRDNVFLERPGQPECQFYVKTGDCKFGTFLFRF</sequence>
<dbReference type="Pfam" id="PF00642">
    <property type="entry name" value="zf-CCCH"/>
    <property type="match status" value="1"/>
</dbReference>
<evidence type="ECO:0000256" key="5">
    <source>
        <dbReference type="SAM" id="MobiDB-lite"/>
    </source>
</evidence>
<keyword evidence="1" id="KW-0479">Metal-binding</keyword>
<keyword evidence="4" id="KW-0238">DNA-binding</keyword>
<feature type="domain" description="C3H1-type" evidence="6">
    <location>
        <begin position="51"/>
        <end position="68"/>
    </location>
</feature>
<dbReference type="InterPro" id="IPR000571">
    <property type="entry name" value="Znf_CCCH"/>
</dbReference>
<accession>A0ABC8LXX5</accession>
<dbReference type="GO" id="GO:0003677">
    <property type="term" value="F:DNA binding"/>
    <property type="evidence" value="ECO:0007669"/>
    <property type="project" value="UniProtKB-KW"/>
</dbReference>
<evidence type="ECO:0000313" key="8">
    <source>
        <dbReference type="Proteomes" id="UP001642260"/>
    </source>
</evidence>
<gene>
    <name evidence="7" type="ORF">ERUC_LOCUS40759</name>
</gene>